<accession>X6LYN4</accession>
<protein>
    <submittedName>
        <fullName evidence="2">Uncharacterized protein</fullName>
    </submittedName>
</protein>
<keyword evidence="1" id="KW-0472">Membrane</keyword>
<keyword evidence="1" id="KW-1133">Transmembrane helix</keyword>
<keyword evidence="3" id="KW-1185">Reference proteome</keyword>
<reference evidence="2 3" key="1">
    <citation type="journal article" date="2013" name="Curr. Biol.">
        <title>The Genome of the Foraminiferan Reticulomyxa filosa.</title>
        <authorList>
            <person name="Glockner G."/>
            <person name="Hulsmann N."/>
            <person name="Schleicher M."/>
            <person name="Noegel A.A."/>
            <person name="Eichinger L."/>
            <person name="Gallinger C."/>
            <person name="Pawlowski J."/>
            <person name="Sierra R."/>
            <person name="Euteneuer U."/>
            <person name="Pillet L."/>
            <person name="Moustafa A."/>
            <person name="Platzer M."/>
            <person name="Groth M."/>
            <person name="Szafranski K."/>
            <person name="Schliwa M."/>
        </authorList>
    </citation>
    <scope>NUCLEOTIDE SEQUENCE [LARGE SCALE GENOMIC DNA]</scope>
</reference>
<evidence type="ECO:0000313" key="3">
    <source>
        <dbReference type="Proteomes" id="UP000023152"/>
    </source>
</evidence>
<sequence length="139" mass="16303">MESFLRFAVACYIAVCRHLQLHLHLVLILHLTLALALALALTLTLTLTLTLGLCLCLRSDLYFTIRHIFWVVCICIQHKKIERIHPYFYTFKYKVNANVDVPFLFKKEKFPKSENIFESLANFLMIFLLQVLKTDTIKQ</sequence>
<dbReference type="AlphaFoldDB" id="X6LYN4"/>
<feature type="transmembrane region" description="Helical" evidence="1">
    <location>
        <begin position="27"/>
        <end position="57"/>
    </location>
</feature>
<gene>
    <name evidence="2" type="ORF">RFI_31124</name>
</gene>
<organism evidence="2 3">
    <name type="scientific">Reticulomyxa filosa</name>
    <dbReference type="NCBI Taxonomy" id="46433"/>
    <lineage>
        <taxon>Eukaryota</taxon>
        <taxon>Sar</taxon>
        <taxon>Rhizaria</taxon>
        <taxon>Retaria</taxon>
        <taxon>Foraminifera</taxon>
        <taxon>Monothalamids</taxon>
        <taxon>Reticulomyxidae</taxon>
        <taxon>Reticulomyxa</taxon>
    </lineage>
</organism>
<name>X6LYN4_RETFI</name>
<evidence type="ECO:0000313" key="2">
    <source>
        <dbReference type="EMBL" id="ETO06272.1"/>
    </source>
</evidence>
<dbReference type="Proteomes" id="UP000023152">
    <property type="component" value="Unassembled WGS sequence"/>
</dbReference>
<comment type="caution">
    <text evidence="2">The sequence shown here is derived from an EMBL/GenBank/DDBJ whole genome shotgun (WGS) entry which is preliminary data.</text>
</comment>
<evidence type="ECO:0000256" key="1">
    <source>
        <dbReference type="SAM" id="Phobius"/>
    </source>
</evidence>
<proteinExistence type="predicted"/>
<dbReference type="EMBL" id="ASPP01027293">
    <property type="protein sequence ID" value="ETO06272.1"/>
    <property type="molecule type" value="Genomic_DNA"/>
</dbReference>
<keyword evidence="1" id="KW-0812">Transmembrane</keyword>